<dbReference type="InterPro" id="IPR011050">
    <property type="entry name" value="Pectin_lyase_fold/virulence"/>
</dbReference>
<dbReference type="VEuPathDB" id="FungiDB:CCM_05002"/>
<dbReference type="OMA" id="TIGTVEM"/>
<evidence type="ECO:0000313" key="5">
    <source>
        <dbReference type="Proteomes" id="UP000001610"/>
    </source>
</evidence>
<dbReference type="PANTHER" id="PTHR33928:SF2">
    <property type="entry name" value="PECTATE LYASE SUPERFAMILY PROTEIN DOMAIN-CONTAINING PROTEIN-RELATED"/>
    <property type="match status" value="1"/>
</dbReference>
<dbReference type="InParanoid" id="G3JG09"/>
<dbReference type="GO" id="GO:0043047">
    <property type="term" value="F:single-stranded telomeric DNA binding"/>
    <property type="evidence" value="ECO:0007669"/>
    <property type="project" value="InterPro"/>
</dbReference>
<dbReference type="CDD" id="cd23668">
    <property type="entry name" value="GH55_beta13glucanase-like"/>
    <property type="match status" value="1"/>
</dbReference>
<feature type="domain" description="Rhamnogalacturonase A/B/Epimerase-like pectate lyase" evidence="3">
    <location>
        <begin position="235"/>
        <end position="443"/>
    </location>
</feature>
<organism evidence="4 5">
    <name type="scientific">Cordyceps militaris (strain CM01)</name>
    <name type="common">Caterpillar fungus</name>
    <dbReference type="NCBI Taxonomy" id="983644"/>
    <lineage>
        <taxon>Eukaryota</taxon>
        <taxon>Fungi</taxon>
        <taxon>Dikarya</taxon>
        <taxon>Ascomycota</taxon>
        <taxon>Pezizomycotina</taxon>
        <taxon>Sordariomycetes</taxon>
        <taxon>Hypocreomycetidae</taxon>
        <taxon>Hypocreales</taxon>
        <taxon>Cordycipitaceae</taxon>
        <taxon>Cordyceps</taxon>
    </lineage>
</organism>
<dbReference type="GeneID" id="18167022"/>
<evidence type="ECO:0000313" key="4">
    <source>
        <dbReference type="EMBL" id="EGX93627.1"/>
    </source>
</evidence>
<sequence>MRINALAWSALLVFRIDQTFAVIDDFVEEWKVKYPSLDKEKISDIHATAQRMKDGLINPPPPPPRVTVPVSKPTDVPLPDTKPFGSLMTNGTSGPYSANSTKLERARQIVRQAQQEADTRNQERFANPRVNNYYHSHGSGAKRARALDNASLRINATVTAAAAILAEANEANATTVDHSKYALPLDIASKISQLDGDSYLAKRSPPGSKSFWMETITHDGLVPFGGSSTSGYKVFRNVKDYGAVADGKTDDTDAINKAMSDGKRCGADCGSSTIKPAIVYFPSGTYRVRQTIPMFYNTQVVGNPNDMPVILADRNFIGLGVLSSDEYTGGNGGADERYINQVRMKGVAGLHWQVAQATSIYNVRFFGSTDRSKKHIGIFAENGSGGFMGDLVFSGTTIGIRCGNQQFSSHSLAFFNVGTAVDLLWDWGWTWKNIYIFNSDVGFNMNGDFMGGSMMLLDSHFEFVNLGISIGTQTGSTDQQEFSMTLENIAMTDVKTMAVHKASNTFLTGGSSKISSWMIGKVYDKANADGSFVKGQYSKMANRDQSLVMTNGVASNGYFIRRKPQYEDKPVDYFMTAHPTAKVIGDGATDDSFALSLVAAVAMSKKIALYIPMGSYIVSQPILFPPGSVIVGECWSQIVAKGNKFGDSSNPMQVVLVGNQGDTGSVEIQDLLVTVSGPTAGAILMEWNIAQDKQGSAAMWDVHFRIGGAAGSNLEAPIAQRILIESGKGPVWLYGTSSEHSVLYQYMIHDASNVVMSMIQTESPYYLPDPRAPEPFKQVARFGGDPDFSDCASSGPHCAAAWGLYILGSTNIHVYGAGLYNWFQRYTQPCVDSQNCQQRVVNVRNSGQVWLYNIYTIGTVEMINHETDKPILAKPNTNTNIHPFTSVINAWLRASTGHGSSDRDDDDDDDTKDLEQMEASYDHIQDRCISKYLAQVFARNLTSSREKYNKVINNDYPSKFKIYHDVVKEQSIYQIKKYMLDDKAVGWSCGRPQPKKCCNECSNSGGNYMDPVCFHLSCFGSNEGSRTKCSSGEDKKVACPTVVGDYPGRYHWDLDDKDKFFDNLEKHYGVLQGWVEFIDYDVHYNYGCVWGQTESDPRNMAQCAKDSDVFWTNYPALKHDFDLKDPSDIMKAAYDSVTRLIAETEIQMTAAADGFGSYADIASTLMLPAMSMSSAVKNMEGIVKIADQKIAQDREEGIATIITSIFFFIPFVGEAAAAVGVAVLRTIIDLAGAFADIGYSIYDSVKHPDDLMGNLFGMLFDAPVMGAAFRQIGKEWRAMKQEKIDTLPETFINDVKRTRKMQAILPSTPIDGMEKFQRRGSLSTYLSGRVTNTSPAAFKRDEQRTAAVGVMSTIFAAAAVTAYSTSTACLTLGHLYPRGTDVSVRANVELLLETLAAEATHTGEWVNVVGYVTSVGGGTAAVQALMVWPAGPMDVQQYEAALEDI</sequence>
<dbReference type="InterPro" id="IPR012340">
    <property type="entry name" value="NA-bd_OB-fold"/>
</dbReference>
<reference evidence="4 5" key="1">
    <citation type="journal article" date="2011" name="Genome Biol.">
        <title>Genome sequence of the insect pathogenic fungus Cordyceps militaris, a valued traditional Chinese medicine.</title>
        <authorList>
            <person name="Zheng P."/>
            <person name="Xia Y."/>
            <person name="Xiao G."/>
            <person name="Xiong C."/>
            <person name="Hu X."/>
            <person name="Zhang S."/>
            <person name="Zheng H."/>
            <person name="Huang Y."/>
            <person name="Zhou Y."/>
            <person name="Wang S."/>
            <person name="Zhao G.P."/>
            <person name="Liu X."/>
            <person name="St Leger R.J."/>
            <person name="Wang C."/>
        </authorList>
    </citation>
    <scope>NUCLEOTIDE SEQUENCE [LARGE SCALE GENOMIC DNA]</scope>
    <source>
        <strain evidence="4 5">CM01</strain>
    </source>
</reference>
<protein>
    <submittedName>
        <fullName evidence="4">LysM domain protein</fullName>
    </submittedName>
</protein>
<accession>G3JG09</accession>
<proteinExistence type="predicted"/>
<dbReference type="Proteomes" id="UP000001610">
    <property type="component" value="Unassembled WGS sequence"/>
</dbReference>
<dbReference type="Gene3D" id="2.40.50.140">
    <property type="entry name" value="Nucleic acid-binding proteins"/>
    <property type="match status" value="1"/>
</dbReference>
<dbReference type="Pfam" id="PF12708">
    <property type="entry name" value="Pect-lyase_RHGA_epim"/>
    <property type="match status" value="1"/>
</dbReference>
<gene>
    <name evidence="4" type="ORF">CCM_05002</name>
</gene>
<dbReference type="KEGG" id="cmt:CCM_05002"/>
<dbReference type="InterPro" id="IPR039279">
    <property type="entry name" value="QRT3-like"/>
</dbReference>
<dbReference type="InterPro" id="IPR024535">
    <property type="entry name" value="RHGA/B-epi-like_pectate_lyase"/>
</dbReference>
<dbReference type="EMBL" id="JH126401">
    <property type="protein sequence ID" value="EGX93627.1"/>
    <property type="molecule type" value="Genomic_DNA"/>
</dbReference>
<dbReference type="Gene3D" id="2.160.20.10">
    <property type="entry name" value="Single-stranded right-handed beta-helix, Pectin lyase-like"/>
    <property type="match status" value="3"/>
</dbReference>
<dbReference type="RefSeq" id="XP_006670210.1">
    <property type="nucleotide sequence ID" value="XM_006670147.1"/>
</dbReference>
<evidence type="ECO:0000259" key="3">
    <source>
        <dbReference type="Pfam" id="PF12708"/>
    </source>
</evidence>
<dbReference type="GO" id="GO:1990879">
    <property type="term" value="C:CST complex"/>
    <property type="evidence" value="ECO:0007669"/>
    <property type="project" value="InterPro"/>
</dbReference>
<feature type="compositionally biased region" description="Polar residues" evidence="1">
    <location>
        <begin position="87"/>
        <end position="101"/>
    </location>
</feature>
<dbReference type="GO" id="GO:0004650">
    <property type="term" value="F:polygalacturonase activity"/>
    <property type="evidence" value="ECO:0007669"/>
    <property type="project" value="InterPro"/>
</dbReference>
<keyword evidence="2" id="KW-0732">Signal</keyword>
<dbReference type="InterPro" id="IPR012334">
    <property type="entry name" value="Pectin_lyas_fold"/>
</dbReference>
<dbReference type="PANTHER" id="PTHR33928">
    <property type="entry name" value="POLYGALACTURONASE QRT3"/>
    <property type="match status" value="1"/>
</dbReference>
<feature type="signal peptide" evidence="2">
    <location>
        <begin position="1"/>
        <end position="21"/>
    </location>
</feature>
<feature type="region of interest" description="Disordered" evidence="1">
    <location>
        <begin position="70"/>
        <end position="101"/>
    </location>
</feature>
<evidence type="ECO:0000256" key="2">
    <source>
        <dbReference type="SAM" id="SignalP"/>
    </source>
</evidence>
<evidence type="ECO:0000256" key="1">
    <source>
        <dbReference type="SAM" id="MobiDB-lite"/>
    </source>
</evidence>
<dbReference type="Pfam" id="PF12658">
    <property type="entry name" value="Ten1"/>
    <property type="match status" value="1"/>
</dbReference>
<dbReference type="eggNOG" id="ENOG502SK24">
    <property type="taxonomic scope" value="Eukaryota"/>
</dbReference>
<dbReference type="SUPFAM" id="SSF51126">
    <property type="entry name" value="Pectin lyase-like"/>
    <property type="match status" value="2"/>
</dbReference>
<keyword evidence="5" id="KW-1185">Reference proteome</keyword>
<name>G3JG09_CORMM</name>
<feature type="chain" id="PRO_5003446194" evidence="2">
    <location>
        <begin position="22"/>
        <end position="1445"/>
    </location>
</feature>
<dbReference type="HOGENOM" id="CLU_002540_3_1_1"/>
<dbReference type="GO" id="GO:0016233">
    <property type="term" value="P:telomere capping"/>
    <property type="evidence" value="ECO:0007669"/>
    <property type="project" value="InterPro"/>
</dbReference>
<dbReference type="InterPro" id="IPR024222">
    <property type="entry name" value="Ten1_fungal"/>
</dbReference>
<dbReference type="OrthoDB" id="1046782at2759"/>